<dbReference type="PANTHER" id="PTHR21047">
    <property type="entry name" value="DTDP-6-DEOXY-D-GLUCOSE-3,5 EPIMERASE"/>
    <property type="match status" value="1"/>
</dbReference>
<evidence type="ECO:0000256" key="3">
    <source>
        <dbReference type="RuleBase" id="RU364069"/>
    </source>
</evidence>
<dbReference type="GO" id="GO:0005829">
    <property type="term" value="C:cytosol"/>
    <property type="evidence" value="ECO:0007669"/>
    <property type="project" value="TreeGrafter"/>
</dbReference>
<dbReference type="GO" id="GO:0000271">
    <property type="term" value="P:polysaccharide biosynthetic process"/>
    <property type="evidence" value="ECO:0007669"/>
    <property type="project" value="TreeGrafter"/>
</dbReference>
<reference evidence="4 5" key="1">
    <citation type="journal article" date="2016" name="Nat. Commun.">
        <title>Thousands of microbial genomes shed light on interconnected biogeochemical processes in an aquifer system.</title>
        <authorList>
            <person name="Anantharaman K."/>
            <person name="Brown C.T."/>
            <person name="Hug L.A."/>
            <person name="Sharon I."/>
            <person name="Castelle C.J."/>
            <person name="Probst A.J."/>
            <person name="Thomas B.C."/>
            <person name="Singh A."/>
            <person name="Wilkins M.J."/>
            <person name="Karaoz U."/>
            <person name="Brodie E.L."/>
            <person name="Williams K.H."/>
            <person name="Hubbard S.S."/>
            <person name="Banfield J.F."/>
        </authorList>
    </citation>
    <scope>NUCLEOTIDE SEQUENCE [LARGE SCALE GENOMIC DNA]</scope>
</reference>
<dbReference type="UniPathway" id="UPA00124"/>
<dbReference type="InterPro" id="IPR014710">
    <property type="entry name" value="RmlC-like_jellyroll"/>
</dbReference>
<dbReference type="InterPro" id="IPR011051">
    <property type="entry name" value="RmlC_Cupin_sf"/>
</dbReference>
<organism evidence="4 5">
    <name type="scientific">Candidatus Gottesmanbacteria bacterium RIFCSPHIGHO2_02_FULL_39_11</name>
    <dbReference type="NCBI Taxonomy" id="1798382"/>
    <lineage>
        <taxon>Bacteria</taxon>
        <taxon>Candidatus Gottesmaniibacteriota</taxon>
    </lineage>
</organism>
<dbReference type="CDD" id="cd00438">
    <property type="entry name" value="cupin_RmlC"/>
    <property type="match status" value="1"/>
</dbReference>
<dbReference type="GO" id="GO:0008830">
    <property type="term" value="F:dTDP-4-dehydrorhamnose 3,5-epimerase activity"/>
    <property type="evidence" value="ECO:0007669"/>
    <property type="project" value="UniProtKB-UniRule"/>
</dbReference>
<dbReference type="AlphaFoldDB" id="A0A1F5ZJS0"/>
<feature type="active site" description="Proton acceptor" evidence="1">
    <location>
        <position position="62"/>
    </location>
</feature>
<dbReference type="Proteomes" id="UP000176923">
    <property type="component" value="Unassembled WGS sequence"/>
</dbReference>
<dbReference type="PANTHER" id="PTHR21047:SF2">
    <property type="entry name" value="THYMIDINE DIPHOSPHO-4-KETO-RHAMNOSE 3,5-EPIMERASE"/>
    <property type="match status" value="1"/>
</dbReference>
<sequence length="180" mass="20599">MKIIPTSIRDAFIIESEPISDDRGFFASLSNSNEFKKQNLETEYDRMAVSQNNKKGTLRGLHYQLPPKQEVKLIRCIKGKIYDVIVDIRKSSPSYKKYFAVELTPENLKSLYAPKGVAHAFLTLSDNTQVLYQISSDYQPDLYRGVRFNDPAFGIFWPIAPTIIHPRDASYPDFTDKDAV</sequence>
<comment type="subunit">
    <text evidence="3">Homodimer.</text>
</comment>
<evidence type="ECO:0000256" key="2">
    <source>
        <dbReference type="PIRSR" id="PIRSR600888-3"/>
    </source>
</evidence>
<dbReference type="SUPFAM" id="SSF51182">
    <property type="entry name" value="RmlC-like cupins"/>
    <property type="match status" value="1"/>
</dbReference>
<accession>A0A1F5ZJS0</accession>
<feature type="active site" description="Proton donor" evidence="1">
    <location>
        <position position="132"/>
    </location>
</feature>
<evidence type="ECO:0000313" key="5">
    <source>
        <dbReference type="Proteomes" id="UP000176923"/>
    </source>
</evidence>
<evidence type="ECO:0000313" key="4">
    <source>
        <dbReference type="EMBL" id="OGG12574.1"/>
    </source>
</evidence>
<comment type="caution">
    <text evidence="4">The sequence shown here is derived from an EMBL/GenBank/DDBJ whole genome shotgun (WGS) entry which is preliminary data.</text>
</comment>
<comment type="function">
    <text evidence="3">Catalyzes the epimerization of the C3' and C5'positions of dTDP-6-deoxy-D-xylo-4-hexulose, forming dTDP-6-deoxy-L-lyxo-4-hexulose.</text>
</comment>
<protein>
    <recommendedName>
        <fullName evidence="3">dTDP-4-dehydrorhamnose 3,5-epimerase</fullName>
        <ecNumber evidence="3">5.1.3.13</ecNumber>
    </recommendedName>
    <alternativeName>
        <fullName evidence="3">Thymidine diphospho-4-keto-rhamnose 3,5-epimerase</fullName>
    </alternativeName>
</protein>
<dbReference type="EC" id="5.1.3.13" evidence="3"/>
<comment type="catalytic activity">
    <reaction evidence="3">
        <text>dTDP-4-dehydro-6-deoxy-alpha-D-glucose = dTDP-4-dehydro-beta-L-rhamnose</text>
        <dbReference type="Rhea" id="RHEA:16969"/>
        <dbReference type="ChEBI" id="CHEBI:57649"/>
        <dbReference type="ChEBI" id="CHEBI:62830"/>
        <dbReference type="EC" id="5.1.3.13"/>
    </reaction>
</comment>
<dbReference type="Pfam" id="PF00908">
    <property type="entry name" value="dTDP_sugar_isom"/>
    <property type="match status" value="1"/>
</dbReference>
<gene>
    <name evidence="4" type="ORF">A3D77_04505</name>
</gene>
<dbReference type="NCBIfam" id="TIGR01221">
    <property type="entry name" value="rmlC"/>
    <property type="match status" value="1"/>
</dbReference>
<dbReference type="InterPro" id="IPR000888">
    <property type="entry name" value="RmlC-like"/>
</dbReference>
<dbReference type="Gene3D" id="2.60.120.10">
    <property type="entry name" value="Jelly Rolls"/>
    <property type="match status" value="1"/>
</dbReference>
<name>A0A1F5ZJS0_9BACT</name>
<dbReference type="GO" id="GO:0019305">
    <property type="term" value="P:dTDP-rhamnose biosynthetic process"/>
    <property type="evidence" value="ECO:0007669"/>
    <property type="project" value="UniProtKB-UniRule"/>
</dbReference>
<dbReference type="EMBL" id="MFJL01000044">
    <property type="protein sequence ID" value="OGG12574.1"/>
    <property type="molecule type" value="Genomic_DNA"/>
</dbReference>
<comment type="pathway">
    <text evidence="3">Carbohydrate biosynthesis; dTDP-L-rhamnose biosynthesis.</text>
</comment>
<keyword evidence="3" id="KW-0413">Isomerase</keyword>
<comment type="similarity">
    <text evidence="3">Belongs to the dTDP-4-dehydrorhamnose 3,5-epimerase family.</text>
</comment>
<feature type="site" description="Participates in a stacking interaction with the thymidine ring of dTDP-4-oxo-6-deoxyglucose" evidence="2">
    <location>
        <position position="138"/>
    </location>
</feature>
<evidence type="ECO:0000256" key="1">
    <source>
        <dbReference type="PIRSR" id="PIRSR600888-1"/>
    </source>
</evidence>
<proteinExistence type="inferred from homology"/>
<dbReference type="STRING" id="1798382.A3D77_04505"/>